<evidence type="ECO:0000256" key="6">
    <source>
        <dbReference type="ARBA" id="ARBA00022473"/>
    </source>
</evidence>
<evidence type="ECO:0000256" key="13">
    <source>
        <dbReference type="ARBA" id="ARBA00023180"/>
    </source>
</evidence>
<comment type="caution">
    <text evidence="16">The sequence shown here is derived from an EMBL/GenBank/DDBJ whole genome shotgun (WGS) entry which is preliminary data.</text>
</comment>
<evidence type="ECO:0000313" key="16">
    <source>
        <dbReference type="EMBL" id="GMI20595.1"/>
    </source>
</evidence>
<keyword evidence="6" id="KW-0217">Developmental protein</keyword>
<dbReference type="GO" id="GO:0030552">
    <property type="term" value="F:cAMP binding"/>
    <property type="evidence" value="ECO:0007669"/>
    <property type="project" value="TreeGrafter"/>
</dbReference>
<gene>
    <name evidence="16" type="ORF">TrCOL_g1110</name>
</gene>
<dbReference type="PROSITE" id="PS50042">
    <property type="entry name" value="CNMP_BINDING_3"/>
    <property type="match status" value="1"/>
</dbReference>
<evidence type="ECO:0000256" key="8">
    <source>
        <dbReference type="ARBA" id="ARBA00022692"/>
    </source>
</evidence>
<comment type="subcellular location">
    <subcellularLocation>
        <location evidence="3">Cell junction</location>
        <location evidence="3">Tight junction</location>
    </subcellularLocation>
    <subcellularLocation>
        <location evidence="1">Lateral cell membrane</location>
    </subcellularLocation>
    <subcellularLocation>
        <location evidence="2">Membrane</location>
        <topology evidence="2">Multi-pass membrane protein</topology>
    </subcellularLocation>
</comment>
<keyword evidence="17" id="KW-1185">Reference proteome</keyword>
<evidence type="ECO:0000256" key="7">
    <source>
        <dbReference type="ARBA" id="ARBA00022475"/>
    </source>
</evidence>
<dbReference type="Pfam" id="PF04831">
    <property type="entry name" value="POPDC1-3"/>
    <property type="match status" value="1"/>
</dbReference>
<organism evidence="16 17">
    <name type="scientific">Triparma columacea</name>
    <dbReference type="NCBI Taxonomy" id="722753"/>
    <lineage>
        <taxon>Eukaryota</taxon>
        <taxon>Sar</taxon>
        <taxon>Stramenopiles</taxon>
        <taxon>Ochrophyta</taxon>
        <taxon>Bolidophyceae</taxon>
        <taxon>Parmales</taxon>
        <taxon>Triparmaceae</taxon>
        <taxon>Triparma</taxon>
    </lineage>
</organism>
<keyword evidence="5" id="KW-0796">Tight junction</keyword>
<feature type="transmembrane region" description="Helical" evidence="14">
    <location>
        <begin position="117"/>
        <end position="138"/>
    </location>
</feature>
<dbReference type="OrthoDB" id="192352at2759"/>
<dbReference type="GO" id="GO:0005923">
    <property type="term" value="C:bicellular tight junction"/>
    <property type="evidence" value="ECO:0007669"/>
    <property type="project" value="UniProtKB-SubCell"/>
</dbReference>
<evidence type="ECO:0000256" key="12">
    <source>
        <dbReference type="ARBA" id="ARBA00023136"/>
    </source>
</evidence>
<dbReference type="InterPro" id="IPR014710">
    <property type="entry name" value="RmlC-like_jellyroll"/>
</dbReference>
<evidence type="ECO:0000313" key="17">
    <source>
        <dbReference type="Proteomes" id="UP001165065"/>
    </source>
</evidence>
<proteinExistence type="inferred from homology"/>
<evidence type="ECO:0000256" key="2">
    <source>
        <dbReference type="ARBA" id="ARBA00004141"/>
    </source>
</evidence>
<dbReference type="EMBL" id="BRYA01000516">
    <property type="protein sequence ID" value="GMI20595.1"/>
    <property type="molecule type" value="Genomic_DNA"/>
</dbReference>
<feature type="domain" description="Cyclic nucleotide-binding" evidence="15">
    <location>
        <begin position="187"/>
        <end position="235"/>
    </location>
</feature>
<evidence type="ECO:0000256" key="4">
    <source>
        <dbReference type="ARBA" id="ARBA00007146"/>
    </source>
</evidence>
<reference evidence="17" key="1">
    <citation type="journal article" date="2023" name="Commun. Biol.">
        <title>Genome analysis of Parmales, the sister group of diatoms, reveals the evolutionary specialization of diatoms from phago-mixotrophs to photoautotrophs.</title>
        <authorList>
            <person name="Ban H."/>
            <person name="Sato S."/>
            <person name="Yoshikawa S."/>
            <person name="Yamada K."/>
            <person name="Nakamura Y."/>
            <person name="Ichinomiya M."/>
            <person name="Sato N."/>
            <person name="Blanc-Mathieu R."/>
            <person name="Endo H."/>
            <person name="Kuwata A."/>
            <person name="Ogata H."/>
        </authorList>
    </citation>
    <scope>NUCLEOTIDE SEQUENCE [LARGE SCALE GENOMIC DNA]</scope>
</reference>
<dbReference type="GO" id="GO:0007155">
    <property type="term" value="P:cell adhesion"/>
    <property type="evidence" value="ECO:0007669"/>
    <property type="project" value="UniProtKB-KW"/>
</dbReference>
<dbReference type="GO" id="GO:0016328">
    <property type="term" value="C:lateral plasma membrane"/>
    <property type="evidence" value="ECO:0007669"/>
    <property type="project" value="UniProtKB-SubCell"/>
</dbReference>
<evidence type="ECO:0000256" key="10">
    <source>
        <dbReference type="ARBA" id="ARBA00022949"/>
    </source>
</evidence>
<keyword evidence="8 14" id="KW-0812">Transmembrane</keyword>
<dbReference type="Gene3D" id="2.60.120.10">
    <property type="entry name" value="Jelly Rolls"/>
    <property type="match status" value="1"/>
</dbReference>
<dbReference type="AlphaFoldDB" id="A0A9W7L120"/>
<dbReference type="InterPro" id="IPR006916">
    <property type="entry name" value="POPDC1-3"/>
</dbReference>
<dbReference type="SUPFAM" id="SSF51206">
    <property type="entry name" value="cAMP-binding domain-like"/>
    <property type="match status" value="1"/>
</dbReference>
<evidence type="ECO:0000256" key="9">
    <source>
        <dbReference type="ARBA" id="ARBA00022889"/>
    </source>
</evidence>
<protein>
    <recommendedName>
        <fullName evidence="15">Cyclic nucleotide-binding domain-containing protein</fullName>
    </recommendedName>
</protein>
<dbReference type="InterPro" id="IPR055272">
    <property type="entry name" value="POPDC1-3_dom"/>
</dbReference>
<evidence type="ECO:0000256" key="5">
    <source>
        <dbReference type="ARBA" id="ARBA00022427"/>
    </source>
</evidence>
<evidence type="ECO:0000256" key="1">
    <source>
        <dbReference type="ARBA" id="ARBA00004124"/>
    </source>
</evidence>
<keyword evidence="10" id="KW-0965">Cell junction</keyword>
<accession>A0A9W7L120</accession>
<keyword evidence="9" id="KW-0130">Cell adhesion</keyword>
<evidence type="ECO:0000259" key="15">
    <source>
        <dbReference type="PROSITE" id="PS50042"/>
    </source>
</evidence>
<evidence type="ECO:0000256" key="3">
    <source>
        <dbReference type="ARBA" id="ARBA00004435"/>
    </source>
</evidence>
<evidence type="ECO:0000256" key="11">
    <source>
        <dbReference type="ARBA" id="ARBA00022989"/>
    </source>
</evidence>
<dbReference type="PANTHER" id="PTHR12101:SF17">
    <property type="entry name" value="BLOOD VESSEL EPICARDIAL SUBSTANCE"/>
    <property type="match status" value="1"/>
</dbReference>
<sequence length="390" mass="43613">MADDDGKNNDDENNEESDGALNDLFIDARNQGKKAFDDLSGLLKGMGPTIQFMPRRIPSILRNPAFLQQLKIYFSQFPQLIRLTSLLGKDLLYLHSMSALAGGCSLLFNFWVRAPMVGKRVVAFPITWNGIFMTINLLQVRRLLKERRPIDFTGREAEAFEKFFEGRISARSFHTLMRDCGGKFVQFPASSALCTQGKPVENLMFLVEGSCDIFVDGNYVSSVPKESFIGEMSFLEAYHGDSKIHNNKWVPSFVPTWFRGVSKLLGFETAAASVRPTSREGCTCLSWSQDQLSKFMISNPDFSSGFESMLAADLVKKLKATRKNRIITLPKGQRGVSKKIMRKAREGGGIRRRGVVKMRLRELLGFVGGPAVPPKSADFGFSIPQQLPVQ</sequence>
<keyword evidence="13" id="KW-0325">Glycoprotein</keyword>
<evidence type="ECO:0000256" key="14">
    <source>
        <dbReference type="SAM" id="Phobius"/>
    </source>
</evidence>
<dbReference type="PANTHER" id="PTHR12101">
    <property type="entry name" value="POPEYE DOMAIN CONTAINING PROTEIN"/>
    <property type="match status" value="1"/>
</dbReference>
<keyword evidence="7" id="KW-1003">Cell membrane</keyword>
<keyword evidence="11 14" id="KW-1133">Transmembrane helix</keyword>
<dbReference type="InterPro" id="IPR000595">
    <property type="entry name" value="cNMP-bd_dom"/>
</dbReference>
<name>A0A9W7L120_9STRA</name>
<dbReference type="Proteomes" id="UP001165065">
    <property type="component" value="Unassembled WGS sequence"/>
</dbReference>
<feature type="transmembrane region" description="Helical" evidence="14">
    <location>
        <begin position="91"/>
        <end position="111"/>
    </location>
</feature>
<keyword evidence="12 14" id="KW-0472">Membrane</keyword>
<dbReference type="InterPro" id="IPR018490">
    <property type="entry name" value="cNMP-bd_dom_sf"/>
</dbReference>
<comment type="similarity">
    <text evidence="4">Belongs to the popeye family.</text>
</comment>